<evidence type="ECO:0000313" key="2">
    <source>
        <dbReference type="EMBL" id="KLU88702.1"/>
    </source>
</evidence>
<proteinExistence type="predicted"/>
<organism evidence="3 4">
    <name type="scientific">Magnaporthiopsis poae (strain ATCC 64411 / 73-15)</name>
    <name type="common">Kentucky bluegrass fungus</name>
    <name type="synonym">Magnaporthe poae</name>
    <dbReference type="NCBI Taxonomy" id="644358"/>
    <lineage>
        <taxon>Eukaryota</taxon>
        <taxon>Fungi</taxon>
        <taxon>Dikarya</taxon>
        <taxon>Ascomycota</taxon>
        <taxon>Pezizomycotina</taxon>
        <taxon>Sordariomycetes</taxon>
        <taxon>Sordariomycetidae</taxon>
        <taxon>Magnaporthales</taxon>
        <taxon>Magnaporthaceae</taxon>
        <taxon>Magnaporthiopsis</taxon>
    </lineage>
</organism>
<dbReference type="OrthoDB" id="5422628at2759"/>
<feature type="compositionally biased region" description="Gly residues" evidence="1">
    <location>
        <begin position="1"/>
        <end position="11"/>
    </location>
</feature>
<keyword evidence="4" id="KW-1185">Reference proteome</keyword>
<dbReference type="EMBL" id="GL876971">
    <property type="protein sequence ID" value="KLU88702.1"/>
    <property type="molecule type" value="Genomic_DNA"/>
</dbReference>
<dbReference type="VEuPathDB" id="FungiDB:MAPG_07687"/>
<dbReference type="EMBL" id="ADBL01001860">
    <property type="status" value="NOT_ANNOTATED_CDS"/>
    <property type="molecule type" value="Genomic_DNA"/>
</dbReference>
<reference evidence="3" key="4">
    <citation type="journal article" date="2015" name="G3 (Bethesda)">
        <title>Genome sequences of three phytopathogenic species of the Magnaporthaceae family of fungi.</title>
        <authorList>
            <person name="Okagaki L.H."/>
            <person name="Nunes C.C."/>
            <person name="Sailsbery J."/>
            <person name="Clay B."/>
            <person name="Brown D."/>
            <person name="John T."/>
            <person name="Oh Y."/>
            <person name="Young N."/>
            <person name="Fitzgerald M."/>
            <person name="Haas B.J."/>
            <person name="Zeng Q."/>
            <person name="Young S."/>
            <person name="Adiconis X."/>
            <person name="Fan L."/>
            <person name="Levin J.Z."/>
            <person name="Mitchell T.K."/>
            <person name="Okubara P.A."/>
            <person name="Farman M.L."/>
            <person name="Kohn L.M."/>
            <person name="Birren B."/>
            <person name="Ma L.-J."/>
            <person name="Dean R.A."/>
        </authorList>
    </citation>
    <scope>NUCLEOTIDE SEQUENCE</scope>
    <source>
        <strain evidence="3">ATCC 64411 / 73-15</strain>
    </source>
</reference>
<dbReference type="EnsemblFungi" id="MAPG_07687T0">
    <property type="protein sequence ID" value="MAPG_07687T0"/>
    <property type="gene ID" value="MAPG_07687"/>
</dbReference>
<dbReference type="Proteomes" id="UP000011715">
    <property type="component" value="Unassembled WGS sequence"/>
</dbReference>
<reference evidence="3" key="5">
    <citation type="submission" date="2015-06" db="UniProtKB">
        <authorList>
            <consortium name="EnsemblFungi"/>
        </authorList>
    </citation>
    <scope>IDENTIFICATION</scope>
    <source>
        <strain evidence="3">ATCC 64411</strain>
    </source>
</reference>
<evidence type="ECO:0000313" key="4">
    <source>
        <dbReference type="Proteomes" id="UP000011715"/>
    </source>
</evidence>
<reference evidence="2" key="3">
    <citation type="submission" date="2011-03" db="EMBL/GenBank/DDBJ databases">
        <title>Annotation of Magnaporthe poae ATCC 64411.</title>
        <authorList>
            <person name="Ma L.-J."/>
            <person name="Dead R."/>
            <person name="Young S.K."/>
            <person name="Zeng Q."/>
            <person name="Gargeya S."/>
            <person name="Fitzgerald M."/>
            <person name="Haas B."/>
            <person name="Abouelleil A."/>
            <person name="Alvarado L."/>
            <person name="Arachchi H.M."/>
            <person name="Berlin A."/>
            <person name="Brown A."/>
            <person name="Chapman S.B."/>
            <person name="Chen Z."/>
            <person name="Dunbar C."/>
            <person name="Freedman E."/>
            <person name="Gearin G."/>
            <person name="Gellesch M."/>
            <person name="Goldberg J."/>
            <person name="Griggs A."/>
            <person name="Gujja S."/>
            <person name="Heiman D."/>
            <person name="Howarth C."/>
            <person name="Larson L."/>
            <person name="Lui A."/>
            <person name="MacDonald P.J.P."/>
            <person name="Mehta T."/>
            <person name="Montmayeur A."/>
            <person name="Murphy C."/>
            <person name="Neiman D."/>
            <person name="Pearson M."/>
            <person name="Priest M."/>
            <person name="Roberts A."/>
            <person name="Saif S."/>
            <person name="Shea T."/>
            <person name="Shenoy N."/>
            <person name="Sisk P."/>
            <person name="Stolte C."/>
            <person name="Sykes S."/>
            <person name="Yandava C."/>
            <person name="Wortman J."/>
            <person name="Nusbaum C."/>
            <person name="Birren B."/>
        </authorList>
    </citation>
    <scope>NUCLEOTIDE SEQUENCE</scope>
    <source>
        <strain evidence="2">ATCC 64411</strain>
    </source>
</reference>
<sequence length="927" mass="103393">MSRAAGGGGYNAAGTATQTTGIRSTMPTGLGGEHARDGPQARTPYNWTPPAFAPHPDDTEYTHVFRGQVQPSAGERLTHIYNFLADEDPYTCPDWEGKVVDAMDYIHFLETSPMMSSFKKPTLDLLNEVRGSLQSHLDFIKHNSRNPEIPKMPRPDYVIKTPALSLPPNPSNNLGLVRGVHGALTARKVLHRPPAVVNDLVNVFPGSELHIKRLAASEEAVWTEGSASEAALASAEETQYQESSLGRPVYHIRPSDNITDSAESYARIRGRRRAGLQMCLNQLNSGENSTAQTVWCRVVPPVKTSDLYIMQRSASRIQFTPVAIPREEAKGGDVGGSPYTRRMHHYWRVFDTWWDEARKSTEDSHGSSSVLAEEDALPSTGQQWVALPRPRVAYVNHGLPSAIEHAHQMLKVCKAISALMNRSFMVAPRELIFRCVEHRDWGKEGGRPNPELLRWRAVDKLEDGRLRLLNETELGFLRLLTQPSVNRGMLRELDRQTPLYLVFTNRLQRILDDLSPEGLFPSNDTEVSVEDLLSEMHKGTMGMNQKIHFSVHDACFWLDRLDEEGRIHFRQDLEEYGYVSRPYTDMHPEMLVVMPREKIFGEGDGGGSAEDEEFDAVGAPRPSEFKSWSEVAAGETPEPDPKVWNFFTALSYRLGYTCAVLEKRLDDAKTLGPANMPRALAEWEDLVDKWREVTGCPPTLASVCAKVEGDRSAAGLGEVAALKRVRTKVLEEAERNANTIYPTRWLQATAVDGSDVSVPIREPLWDWGQVAIRGRARRYFSLDRYPVELQKPERQAKMRSGLEVDEELLWDPCVIDPAEPEWLMRKATRFGESKVVYKRGPAVFYGDTVVQKEAIVSHVSNKLATALGIPDPAPQKKSFLSRLSGLVSFQGVSSRPSTPPGVPETVVLPPVDPSLVPDSSGGMDLDP</sequence>
<dbReference type="OMA" id="PENRVIW"/>
<dbReference type="eggNOG" id="ENOG502RPIZ">
    <property type="taxonomic scope" value="Eukaryota"/>
</dbReference>
<feature type="region of interest" description="Disordered" evidence="1">
    <location>
        <begin position="1"/>
        <end position="44"/>
    </location>
</feature>
<reference evidence="2" key="1">
    <citation type="submission" date="2010-05" db="EMBL/GenBank/DDBJ databases">
        <title>The Genome Sequence of Magnaporthe poae strain ATCC 64411.</title>
        <authorList>
            <consortium name="The Broad Institute Genome Sequencing Platform"/>
            <consortium name="Broad Institute Genome Sequencing Center for Infectious Disease"/>
            <person name="Ma L.-J."/>
            <person name="Dead R."/>
            <person name="Young S."/>
            <person name="Zeng Q."/>
            <person name="Koehrsen M."/>
            <person name="Alvarado L."/>
            <person name="Berlin A."/>
            <person name="Chapman S.B."/>
            <person name="Chen Z."/>
            <person name="Freedman E."/>
            <person name="Gellesch M."/>
            <person name="Goldberg J."/>
            <person name="Griggs A."/>
            <person name="Gujja S."/>
            <person name="Heilman E.R."/>
            <person name="Heiman D."/>
            <person name="Hepburn T."/>
            <person name="Howarth C."/>
            <person name="Jen D."/>
            <person name="Larson L."/>
            <person name="Mehta T."/>
            <person name="Neiman D."/>
            <person name="Pearson M."/>
            <person name="Roberts A."/>
            <person name="Saif S."/>
            <person name="Shea T."/>
            <person name="Shenoy N."/>
            <person name="Sisk P."/>
            <person name="Stolte C."/>
            <person name="Sykes S."/>
            <person name="Walk T."/>
            <person name="White J."/>
            <person name="Yandava C."/>
            <person name="Haas B."/>
            <person name="Nusbaum C."/>
            <person name="Birren B."/>
        </authorList>
    </citation>
    <scope>NUCLEOTIDE SEQUENCE</scope>
    <source>
        <strain evidence="2">ATCC 64411</strain>
    </source>
</reference>
<name>A0A0C4E5C1_MAGP6</name>
<gene>
    <name evidence="2" type="ORF">MAPG_07687</name>
</gene>
<feature type="compositionally biased region" description="Low complexity" evidence="1">
    <location>
        <begin position="12"/>
        <end position="21"/>
    </location>
</feature>
<dbReference type="STRING" id="644358.A0A0C4E5C1"/>
<accession>A0A0C4E5C1</accession>
<feature type="compositionally biased region" description="Low complexity" evidence="1">
    <location>
        <begin position="906"/>
        <end position="920"/>
    </location>
</feature>
<feature type="region of interest" description="Disordered" evidence="1">
    <location>
        <begin position="891"/>
        <end position="927"/>
    </location>
</feature>
<evidence type="ECO:0000256" key="1">
    <source>
        <dbReference type="SAM" id="MobiDB-lite"/>
    </source>
</evidence>
<protein>
    <submittedName>
        <fullName evidence="2 3">Uncharacterized protein</fullName>
    </submittedName>
</protein>
<dbReference type="AlphaFoldDB" id="A0A0C4E5C1"/>
<reference evidence="4" key="2">
    <citation type="submission" date="2010-05" db="EMBL/GenBank/DDBJ databases">
        <title>The genome sequence of Magnaporthe poae strain ATCC 64411.</title>
        <authorList>
            <person name="Ma L.-J."/>
            <person name="Dead R."/>
            <person name="Young S."/>
            <person name="Zeng Q."/>
            <person name="Koehrsen M."/>
            <person name="Alvarado L."/>
            <person name="Berlin A."/>
            <person name="Chapman S.B."/>
            <person name="Chen Z."/>
            <person name="Freedman E."/>
            <person name="Gellesch M."/>
            <person name="Goldberg J."/>
            <person name="Griggs A."/>
            <person name="Gujja S."/>
            <person name="Heilman E.R."/>
            <person name="Heiman D."/>
            <person name="Hepburn T."/>
            <person name="Howarth C."/>
            <person name="Jen D."/>
            <person name="Larson L."/>
            <person name="Mehta T."/>
            <person name="Neiman D."/>
            <person name="Pearson M."/>
            <person name="Roberts A."/>
            <person name="Saif S."/>
            <person name="Shea T."/>
            <person name="Shenoy N."/>
            <person name="Sisk P."/>
            <person name="Stolte C."/>
            <person name="Sykes S."/>
            <person name="Walk T."/>
            <person name="White J."/>
            <person name="Yandava C."/>
            <person name="Haas B."/>
            <person name="Nusbaum C."/>
            <person name="Birren B."/>
        </authorList>
    </citation>
    <scope>NUCLEOTIDE SEQUENCE [LARGE SCALE GENOMIC DNA]</scope>
    <source>
        <strain evidence="4">ATCC 64411 / 73-15</strain>
    </source>
</reference>
<evidence type="ECO:0000313" key="3">
    <source>
        <dbReference type="EnsemblFungi" id="MAPG_07687T0"/>
    </source>
</evidence>